<protein>
    <submittedName>
        <fullName evidence="2">Putative cardiolipin synthase</fullName>
    </submittedName>
</protein>
<dbReference type="AlphaFoldDB" id="A0A4Q7YIQ1"/>
<dbReference type="PROSITE" id="PS50035">
    <property type="entry name" value="PLD"/>
    <property type="match status" value="2"/>
</dbReference>
<feature type="domain" description="PLD phosphodiesterase" evidence="1">
    <location>
        <begin position="174"/>
        <end position="201"/>
    </location>
</feature>
<dbReference type="PANTHER" id="PTHR21248:SF12">
    <property type="entry name" value="CARDIOLIPIN SYNTHASE C"/>
    <property type="match status" value="1"/>
</dbReference>
<evidence type="ECO:0000259" key="1">
    <source>
        <dbReference type="PROSITE" id="PS50035"/>
    </source>
</evidence>
<dbReference type="CDD" id="cd09113">
    <property type="entry name" value="PLDc_ymdC_like_2"/>
    <property type="match status" value="1"/>
</dbReference>
<gene>
    <name evidence="2" type="ORF">EV700_2979</name>
</gene>
<dbReference type="PROSITE" id="PS51257">
    <property type="entry name" value="PROKAR_LIPOPROTEIN"/>
    <property type="match status" value="1"/>
</dbReference>
<dbReference type="EMBL" id="SHKX01000015">
    <property type="protein sequence ID" value="RZU37110.1"/>
    <property type="molecule type" value="Genomic_DNA"/>
</dbReference>
<feature type="domain" description="PLD phosphodiesterase" evidence="1">
    <location>
        <begin position="416"/>
        <end position="443"/>
    </location>
</feature>
<name>A0A4Q7YIQ1_9GAMM</name>
<dbReference type="InterPro" id="IPR001736">
    <property type="entry name" value="PLipase_D/transphosphatidylase"/>
</dbReference>
<sequence>MTKNENGKAPPQFTAWLLCCLCCFLMGCTSLNPKAPRPISESFMPLETSPLQEWSASLKLAPGISAFHLITSGRDALAARLALIDQASSSIDMQYYMLRDDSSTQLIIHQLLQAADRGVRVRLLVDDIFGLKRDHVLATLSAHPNIEIRVFNPFLARGQGNPLRFFEFLQKSSLNKRMHNKLLVVDNSALVVGGRNLGNEYFDSEAETEFNDVDVLVMGPVVFEASESFDEYWNHQLAVPVRAFLRDMPTEEHLESMRFRLQKLMSQLRSNNYQTQFSRSRLAEDISNHQLLFRRGRARMLYDRPEKVMSEVKGLFKGVHIAAELYPAIARTKKDVLLVSAYFVPGPRLRELLEGLVASGVRVRVLTNSLAATDVAYVHGAYSRWRGPLINAGVEMYEMRPVARKPVPSFRLIGRSLSSLHAKALILDSRQVFIGSMNLDQRSVYLNTETGILIDSPELAADLRASFERMMLPDLSYEVFADKSEPGRLLWWGRPDGKDVILARDPEAGFWKRWKAAFLGKILPERML</sequence>
<proteinExistence type="predicted"/>
<evidence type="ECO:0000313" key="3">
    <source>
        <dbReference type="Proteomes" id="UP000292423"/>
    </source>
</evidence>
<accession>A0A4Q7YIQ1</accession>
<dbReference type="InterPro" id="IPR025202">
    <property type="entry name" value="PLD-like_dom"/>
</dbReference>
<dbReference type="CDD" id="cd09111">
    <property type="entry name" value="PLDc_ymdC_like_1"/>
    <property type="match status" value="1"/>
</dbReference>
<dbReference type="GO" id="GO:0030572">
    <property type="term" value="F:phosphatidyltransferase activity"/>
    <property type="evidence" value="ECO:0007669"/>
    <property type="project" value="UniProtKB-ARBA"/>
</dbReference>
<dbReference type="SUPFAM" id="SSF56024">
    <property type="entry name" value="Phospholipase D/nuclease"/>
    <property type="match status" value="2"/>
</dbReference>
<dbReference type="Gene3D" id="3.30.870.10">
    <property type="entry name" value="Endonuclease Chain A"/>
    <property type="match status" value="2"/>
</dbReference>
<dbReference type="SMART" id="SM00155">
    <property type="entry name" value="PLDc"/>
    <property type="match status" value="2"/>
</dbReference>
<dbReference type="PANTHER" id="PTHR21248">
    <property type="entry name" value="CARDIOLIPIN SYNTHASE"/>
    <property type="match status" value="1"/>
</dbReference>
<keyword evidence="3" id="KW-1185">Reference proteome</keyword>
<dbReference type="Pfam" id="PF13091">
    <property type="entry name" value="PLDc_2"/>
    <property type="match status" value="2"/>
</dbReference>
<dbReference type="OrthoDB" id="9814092at2"/>
<reference evidence="2 3" key="1">
    <citation type="submission" date="2019-02" db="EMBL/GenBank/DDBJ databases">
        <title>Genomic Encyclopedia of Type Strains, Phase IV (KMG-IV): sequencing the most valuable type-strain genomes for metagenomic binning, comparative biology and taxonomic classification.</title>
        <authorList>
            <person name="Goeker M."/>
        </authorList>
    </citation>
    <scope>NUCLEOTIDE SEQUENCE [LARGE SCALE GENOMIC DNA]</scope>
    <source>
        <strain evidence="2 3">DSM 105135</strain>
    </source>
</reference>
<comment type="caution">
    <text evidence="2">The sequence shown here is derived from an EMBL/GenBank/DDBJ whole genome shotgun (WGS) entry which is preliminary data.</text>
</comment>
<dbReference type="GO" id="GO:0032049">
    <property type="term" value="P:cardiolipin biosynthetic process"/>
    <property type="evidence" value="ECO:0007669"/>
    <property type="project" value="UniProtKB-ARBA"/>
</dbReference>
<organism evidence="2 3">
    <name type="scientific">Fluviicoccus keumensis</name>
    <dbReference type="NCBI Taxonomy" id="1435465"/>
    <lineage>
        <taxon>Bacteria</taxon>
        <taxon>Pseudomonadati</taxon>
        <taxon>Pseudomonadota</taxon>
        <taxon>Gammaproteobacteria</taxon>
        <taxon>Moraxellales</taxon>
        <taxon>Moraxellaceae</taxon>
        <taxon>Fluviicoccus</taxon>
    </lineage>
</organism>
<dbReference type="Proteomes" id="UP000292423">
    <property type="component" value="Unassembled WGS sequence"/>
</dbReference>
<evidence type="ECO:0000313" key="2">
    <source>
        <dbReference type="EMBL" id="RZU37110.1"/>
    </source>
</evidence>